<dbReference type="PROSITE" id="PS51257">
    <property type="entry name" value="PROKAR_LIPOPROTEIN"/>
    <property type="match status" value="1"/>
</dbReference>
<keyword evidence="1" id="KW-0472">Membrane</keyword>
<feature type="transmembrane region" description="Helical" evidence="1">
    <location>
        <begin position="46"/>
        <end position="67"/>
    </location>
</feature>
<evidence type="ECO:0000313" key="2">
    <source>
        <dbReference type="EMBL" id="ART71413.1"/>
    </source>
</evidence>
<accession>A0A1Y0C859</accession>
<gene>
    <name evidence="2" type="ORF">BTO20_25270</name>
</gene>
<keyword evidence="3" id="KW-1185">Reference proteome</keyword>
<dbReference type="OrthoDB" id="4730925at2"/>
<dbReference type="Proteomes" id="UP000195331">
    <property type="component" value="Chromosome"/>
</dbReference>
<dbReference type="KEGG" id="mdx:BTO20_25270"/>
<evidence type="ECO:0000313" key="3">
    <source>
        <dbReference type="Proteomes" id="UP000195331"/>
    </source>
</evidence>
<dbReference type="EMBL" id="CP020809">
    <property type="protein sequence ID" value="ART71413.1"/>
    <property type="molecule type" value="Genomic_DNA"/>
</dbReference>
<dbReference type="RefSeq" id="WP_087078798.1">
    <property type="nucleotide sequence ID" value="NZ_CP020809.1"/>
</dbReference>
<reference evidence="2 3" key="1">
    <citation type="submission" date="2017-04" db="EMBL/GenBank/DDBJ databases">
        <title>Whole Genome Sequence of 1,4-Dioxane Degrading Bacterium Mycobacterium dioxanotrophicus PH-06.</title>
        <authorList>
            <person name="He Y."/>
        </authorList>
    </citation>
    <scope>NUCLEOTIDE SEQUENCE [LARGE SCALE GENOMIC DNA]</scope>
    <source>
        <strain evidence="2 3">PH-06</strain>
    </source>
</reference>
<dbReference type="AlphaFoldDB" id="A0A1Y0C859"/>
<evidence type="ECO:0000256" key="1">
    <source>
        <dbReference type="SAM" id="Phobius"/>
    </source>
</evidence>
<feature type="transmembrane region" description="Helical" evidence="1">
    <location>
        <begin position="12"/>
        <end position="34"/>
    </location>
</feature>
<protein>
    <submittedName>
        <fullName evidence="2">Uncharacterized protein</fullName>
    </submittedName>
</protein>
<keyword evidence="1" id="KW-1133">Transmembrane helix</keyword>
<sequence length="86" mass="9219">MVEKITDKKTNYPSMFGVLFAAILLFTAGCVAYWVIVHQTGHGELFWKLSGVAALTAIGGAFGGLALRKPISASVRAYRSVSSGRR</sequence>
<proteinExistence type="predicted"/>
<organism evidence="2 3">
    <name type="scientific">Mycobacterium dioxanotrophicus</name>
    <dbReference type="NCBI Taxonomy" id="482462"/>
    <lineage>
        <taxon>Bacteria</taxon>
        <taxon>Bacillati</taxon>
        <taxon>Actinomycetota</taxon>
        <taxon>Actinomycetes</taxon>
        <taxon>Mycobacteriales</taxon>
        <taxon>Mycobacteriaceae</taxon>
        <taxon>Mycobacterium</taxon>
    </lineage>
</organism>
<keyword evidence="1" id="KW-0812">Transmembrane</keyword>
<name>A0A1Y0C859_9MYCO</name>